<dbReference type="OrthoDB" id="6777671at2759"/>
<proteinExistence type="predicted"/>
<dbReference type="EMBL" id="KQ971342">
    <property type="protein sequence ID" value="EFA03002.1"/>
    <property type="molecule type" value="Genomic_DNA"/>
</dbReference>
<dbReference type="Pfam" id="PF01284">
    <property type="entry name" value="MARVEL"/>
    <property type="match status" value="1"/>
</dbReference>
<feature type="transmembrane region" description="Helical" evidence="6">
    <location>
        <begin position="108"/>
        <end position="127"/>
    </location>
</feature>
<evidence type="ECO:0000259" key="7">
    <source>
        <dbReference type="PROSITE" id="PS51225"/>
    </source>
</evidence>
<gene>
    <name evidence="8" type="primary">AUGUSTUS-3.0.2_10425</name>
    <name evidence="8" type="ORF">TcasGA2_TC010425</name>
</gene>
<dbReference type="GO" id="GO:0016020">
    <property type="term" value="C:membrane"/>
    <property type="evidence" value="ECO:0000318"/>
    <property type="project" value="GO_Central"/>
</dbReference>
<keyword evidence="3 6" id="KW-1133">Transmembrane helix</keyword>
<evidence type="ECO:0000256" key="4">
    <source>
        <dbReference type="ARBA" id="ARBA00023136"/>
    </source>
</evidence>
<dbReference type="Proteomes" id="UP000007266">
    <property type="component" value="Linkage group 5"/>
</dbReference>
<evidence type="ECO:0000313" key="8">
    <source>
        <dbReference type="EMBL" id="EFA03002.1"/>
    </source>
</evidence>
<dbReference type="KEGG" id="tca:660146"/>
<evidence type="ECO:0000256" key="5">
    <source>
        <dbReference type="PROSITE-ProRule" id="PRU00581"/>
    </source>
</evidence>
<comment type="subcellular location">
    <subcellularLocation>
        <location evidence="1">Membrane</location>
        <topology evidence="1">Multi-pass membrane protein</topology>
    </subcellularLocation>
</comment>
<accession>D6WKN5</accession>
<dbReference type="PROSITE" id="PS51225">
    <property type="entry name" value="MARVEL"/>
    <property type="match status" value="1"/>
</dbReference>
<keyword evidence="2 5" id="KW-0812">Transmembrane</keyword>
<evidence type="ECO:0000256" key="6">
    <source>
        <dbReference type="SAM" id="Phobius"/>
    </source>
</evidence>
<dbReference type="InterPro" id="IPR050578">
    <property type="entry name" value="MARVEL-CKLF_proteins"/>
</dbReference>
<evidence type="ECO:0000256" key="3">
    <source>
        <dbReference type="ARBA" id="ARBA00022989"/>
    </source>
</evidence>
<keyword evidence="4 5" id="KW-0472">Membrane</keyword>
<reference evidence="8 9" key="2">
    <citation type="journal article" date="2010" name="Nucleic Acids Res.">
        <title>BeetleBase in 2010: revisions to provide comprehensive genomic information for Tribolium castaneum.</title>
        <authorList>
            <person name="Kim H.S."/>
            <person name="Murphy T."/>
            <person name="Xia J."/>
            <person name="Caragea D."/>
            <person name="Park Y."/>
            <person name="Beeman R.W."/>
            <person name="Lorenzen M.D."/>
            <person name="Butcher S."/>
            <person name="Manak J.R."/>
            <person name="Brown S.J."/>
        </authorList>
    </citation>
    <scope>GENOME REANNOTATION</scope>
    <source>
        <strain evidence="8 9">Georgia GA2</strain>
    </source>
</reference>
<evidence type="ECO:0000313" key="9">
    <source>
        <dbReference type="Proteomes" id="UP000007266"/>
    </source>
</evidence>
<dbReference type="PANTHER" id="PTHR22776">
    <property type="entry name" value="MARVEL-CONTAINING POTENTIAL LIPID RAFT-ASSOCIATED PROTEIN"/>
    <property type="match status" value="1"/>
</dbReference>
<feature type="transmembrane region" description="Helical" evidence="6">
    <location>
        <begin position="84"/>
        <end position="102"/>
    </location>
</feature>
<dbReference type="InterPro" id="IPR008253">
    <property type="entry name" value="Marvel"/>
</dbReference>
<keyword evidence="9" id="KW-1185">Reference proteome</keyword>
<feature type="domain" description="MARVEL" evidence="7">
    <location>
        <begin position="14"/>
        <end position="137"/>
    </location>
</feature>
<dbReference type="HOGENOM" id="CLU_1847678_0_0_1"/>
<feature type="transmembrane region" description="Helical" evidence="6">
    <location>
        <begin position="44"/>
        <end position="72"/>
    </location>
</feature>
<name>D6WKN5_TRICA</name>
<dbReference type="PhylomeDB" id="D6WKN5"/>
<dbReference type="AlphaFoldDB" id="D6WKN5"/>
<reference evidence="8 9" key="1">
    <citation type="journal article" date="2008" name="Nature">
        <title>The genome of the model beetle and pest Tribolium castaneum.</title>
        <authorList>
            <consortium name="Tribolium Genome Sequencing Consortium"/>
            <person name="Richards S."/>
            <person name="Gibbs R.A."/>
            <person name="Weinstock G.M."/>
            <person name="Brown S.J."/>
            <person name="Denell R."/>
            <person name="Beeman R.W."/>
            <person name="Gibbs R."/>
            <person name="Beeman R.W."/>
            <person name="Brown S.J."/>
            <person name="Bucher G."/>
            <person name="Friedrich M."/>
            <person name="Grimmelikhuijzen C.J."/>
            <person name="Klingler M."/>
            <person name="Lorenzen M."/>
            <person name="Richards S."/>
            <person name="Roth S."/>
            <person name="Schroder R."/>
            <person name="Tautz D."/>
            <person name="Zdobnov E.M."/>
            <person name="Muzny D."/>
            <person name="Gibbs R.A."/>
            <person name="Weinstock G.M."/>
            <person name="Attaway T."/>
            <person name="Bell S."/>
            <person name="Buhay C.J."/>
            <person name="Chandrabose M.N."/>
            <person name="Chavez D."/>
            <person name="Clerk-Blankenburg K.P."/>
            <person name="Cree A."/>
            <person name="Dao M."/>
            <person name="Davis C."/>
            <person name="Chacko J."/>
            <person name="Dinh H."/>
            <person name="Dugan-Rocha S."/>
            <person name="Fowler G."/>
            <person name="Garner T.T."/>
            <person name="Garnes J."/>
            <person name="Gnirke A."/>
            <person name="Hawes A."/>
            <person name="Hernandez J."/>
            <person name="Hines S."/>
            <person name="Holder M."/>
            <person name="Hume J."/>
            <person name="Jhangiani S.N."/>
            <person name="Joshi V."/>
            <person name="Khan Z.M."/>
            <person name="Jackson L."/>
            <person name="Kovar C."/>
            <person name="Kowis A."/>
            <person name="Lee S."/>
            <person name="Lewis L.R."/>
            <person name="Margolis J."/>
            <person name="Morgan M."/>
            <person name="Nazareth L.V."/>
            <person name="Nguyen N."/>
            <person name="Okwuonu G."/>
            <person name="Parker D."/>
            <person name="Richards S."/>
            <person name="Ruiz S.J."/>
            <person name="Santibanez J."/>
            <person name="Savard J."/>
            <person name="Scherer S.E."/>
            <person name="Schneider B."/>
            <person name="Sodergren E."/>
            <person name="Tautz D."/>
            <person name="Vattahil S."/>
            <person name="Villasana D."/>
            <person name="White C.S."/>
            <person name="Wright R."/>
            <person name="Park Y."/>
            <person name="Beeman R.W."/>
            <person name="Lord J."/>
            <person name="Oppert B."/>
            <person name="Lorenzen M."/>
            <person name="Brown S."/>
            <person name="Wang L."/>
            <person name="Savard J."/>
            <person name="Tautz D."/>
            <person name="Richards S."/>
            <person name="Weinstock G."/>
            <person name="Gibbs R.A."/>
            <person name="Liu Y."/>
            <person name="Worley K."/>
            <person name="Weinstock G."/>
            <person name="Elsik C.G."/>
            <person name="Reese J.T."/>
            <person name="Elhaik E."/>
            <person name="Landan G."/>
            <person name="Graur D."/>
            <person name="Arensburger P."/>
            <person name="Atkinson P."/>
            <person name="Beeman R.W."/>
            <person name="Beidler J."/>
            <person name="Brown S.J."/>
            <person name="Demuth J.P."/>
            <person name="Drury D.W."/>
            <person name="Du Y.Z."/>
            <person name="Fujiwara H."/>
            <person name="Lorenzen M."/>
            <person name="Maselli V."/>
            <person name="Osanai M."/>
            <person name="Park Y."/>
            <person name="Robertson H.M."/>
            <person name="Tu Z."/>
            <person name="Wang J.J."/>
            <person name="Wang S."/>
            <person name="Richards S."/>
            <person name="Song H."/>
            <person name="Zhang L."/>
            <person name="Sodergren E."/>
            <person name="Werner D."/>
            <person name="Stanke M."/>
            <person name="Morgenstern B."/>
            <person name="Solovyev V."/>
            <person name="Kosarev P."/>
            <person name="Brown G."/>
            <person name="Chen H.C."/>
            <person name="Ermolaeva O."/>
            <person name="Hlavina W."/>
            <person name="Kapustin Y."/>
            <person name="Kiryutin B."/>
            <person name="Kitts P."/>
            <person name="Maglott D."/>
            <person name="Pruitt K."/>
            <person name="Sapojnikov V."/>
            <person name="Souvorov A."/>
            <person name="Mackey A.J."/>
            <person name="Waterhouse R.M."/>
            <person name="Wyder S."/>
            <person name="Zdobnov E.M."/>
            <person name="Zdobnov E.M."/>
            <person name="Wyder S."/>
            <person name="Kriventseva E.V."/>
            <person name="Kadowaki T."/>
            <person name="Bork P."/>
            <person name="Aranda M."/>
            <person name="Bao R."/>
            <person name="Beermann A."/>
            <person name="Berns N."/>
            <person name="Bolognesi R."/>
            <person name="Bonneton F."/>
            <person name="Bopp D."/>
            <person name="Brown S.J."/>
            <person name="Bucher G."/>
            <person name="Butts T."/>
            <person name="Chaumot A."/>
            <person name="Denell R.E."/>
            <person name="Ferrier D.E."/>
            <person name="Friedrich M."/>
            <person name="Gordon C.M."/>
            <person name="Jindra M."/>
            <person name="Klingler M."/>
            <person name="Lan Q."/>
            <person name="Lattorff H.M."/>
            <person name="Laudet V."/>
            <person name="von Levetsow C."/>
            <person name="Liu Z."/>
            <person name="Lutz R."/>
            <person name="Lynch J.A."/>
            <person name="da Fonseca R.N."/>
            <person name="Posnien N."/>
            <person name="Reuter R."/>
            <person name="Roth S."/>
            <person name="Savard J."/>
            <person name="Schinko J.B."/>
            <person name="Schmitt C."/>
            <person name="Schoppmeier M."/>
            <person name="Schroder R."/>
            <person name="Shippy T.D."/>
            <person name="Simonnet F."/>
            <person name="Marques-Souza H."/>
            <person name="Tautz D."/>
            <person name="Tomoyasu Y."/>
            <person name="Trauner J."/>
            <person name="Van der Zee M."/>
            <person name="Vervoort M."/>
            <person name="Wittkopp N."/>
            <person name="Wimmer E.A."/>
            <person name="Yang X."/>
            <person name="Jones A.K."/>
            <person name="Sattelle D.B."/>
            <person name="Ebert P.R."/>
            <person name="Nelson D."/>
            <person name="Scott J.G."/>
            <person name="Beeman R.W."/>
            <person name="Muthukrishnan S."/>
            <person name="Kramer K.J."/>
            <person name="Arakane Y."/>
            <person name="Beeman R.W."/>
            <person name="Zhu Q."/>
            <person name="Hogenkamp D."/>
            <person name="Dixit R."/>
            <person name="Oppert B."/>
            <person name="Jiang H."/>
            <person name="Zou Z."/>
            <person name="Marshall J."/>
            <person name="Elpidina E."/>
            <person name="Vinokurov K."/>
            <person name="Oppert C."/>
            <person name="Zou Z."/>
            <person name="Evans J."/>
            <person name="Lu Z."/>
            <person name="Zhao P."/>
            <person name="Sumathipala N."/>
            <person name="Altincicek B."/>
            <person name="Vilcinskas A."/>
            <person name="Williams M."/>
            <person name="Hultmark D."/>
            <person name="Hetru C."/>
            <person name="Jiang H."/>
            <person name="Grimmelikhuijzen C.J."/>
            <person name="Hauser F."/>
            <person name="Cazzamali G."/>
            <person name="Williamson M."/>
            <person name="Park Y."/>
            <person name="Li B."/>
            <person name="Tanaka Y."/>
            <person name="Predel R."/>
            <person name="Neupert S."/>
            <person name="Schachtner J."/>
            <person name="Verleyen P."/>
            <person name="Raible F."/>
            <person name="Bork P."/>
            <person name="Friedrich M."/>
            <person name="Walden K.K."/>
            <person name="Robertson H.M."/>
            <person name="Angeli S."/>
            <person name="Foret S."/>
            <person name="Bucher G."/>
            <person name="Schuetz S."/>
            <person name="Maleszka R."/>
            <person name="Wimmer E.A."/>
            <person name="Beeman R.W."/>
            <person name="Lorenzen M."/>
            <person name="Tomoyasu Y."/>
            <person name="Miller S.C."/>
            <person name="Grossmann D."/>
            <person name="Bucher G."/>
        </authorList>
    </citation>
    <scope>NUCLEOTIDE SEQUENCE [LARGE SCALE GENOMIC DNA]</scope>
    <source>
        <strain evidence="8 9">Georgia GA2</strain>
    </source>
</reference>
<sequence>MSSDTVTQIVGPGYLATLQGLCKVAETISSLIGVLLVGVDYTGWVVTIFEVAAAFSIIIAVILLLLYVTGVVEKIRFQWNKFQFGAHAILSLYYIVAVGLVLDHGQGISKVIAGGVFGLFAVIAHLLDAFDNYRKQPIF</sequence>
<organism evidence="8 9">
    <name type="scientific">Tribolium castaneum</name>
    <name type="common">Red flour beetle</name>
    <dbReference type="NCBI Taxonomy" id="7070"/>
    <lineage>
        <taxon>Eukaryota</taxon>
        <taxon>Metazoa</taxon>
        <taxon>Ecdysozoa</taxon>
        <taxon>Arthropoda</taxon>
        <taxon>Hexapoda</taxon>
        <taxon>Insecta</taxon>
        <taxon>Pterygota</taxon>
        <taxon>Neoptera</taxon>
        <taxon>Endopterygota</taxon>
        <taxon>Coleoptera</taxon>
        <taxon>Polyphaga</taxon>
        <taxon>Cucujiformia</taxon>
        <taxon>Tenebrionidae</taxon>
        <taxon>Tenebrionidae incertae sedis</taxon>
        <taxon>Tribolium</taxon>
    </lineage>
</organism>
<dbReference type="InParanoid" id="D6WKN5"/>
<evidence type="ECO:0000256" key="2">
    <source>
        <dbReference type="ARBA" id="ARBA00022692"/>
    </source>
</evidence>
<protein>
    <recommendedName>
        <fullName evidence="7">MARVEL domain-containing protein</fullName>
    </recommendedName>
</protein>
<evidence type="ECO:0000256" key="1">
    <source>
        <dbReference type="ARBA" id="ARBA00004141"/>
    </source>
</evidence>
<dbReference type="PANTHER" id="PTHR22776:SF15">
    <property type="entry name" value="CKLF-LIKE MARVEL TRANSMEMBRANE DOMAIN-CONTAINING PROTEIN 2"/>
    <property type="match status" value="1"/>
</dbReference>